<keyword evidence="4" id="KW-0378">Hydrolase</keyword>
<sequence>MLGTGSRKSKLPRNSHYVLSFICISSLLAYYFVFFPSHRDFNNAGQRLDRYLSDFSSFTEVSDFSKTSALKLQSISFSRNISRNDFHGWLREQLDISLYHMFDNICEAETSSVFGNCTPGVVFASPSRSEPDYFYHWIRDGAITINTLINTNIDVDRERTLKTISNYINASLDLQHKSNPSGPADDPLFRNLGEPKYHVDNSPFEQVWGRPQNDGPPLRAIALLNFLTQLKDEVEREEFSWIFDGVISLDLKFILQNWHIATFDLWEEVCAYHFFTSMVQLKALVEGRKHLLGVKASGISLSEANIVLLKDIESGIEKIESFIKDANSGFIDHEKGYIVETPSILDERSGLDIAVIMASTLTHDELVNISSSETFIFDVDDPLILNHFNELIERMGVLYPINHNRLGTNMGVAIGRYPEDVYDGIDISEGNPWFISTLTSAELIFKLINKMYYDEKPLLVDPVKNKFLNRVFEFNRLSSSPILIPYNTLAYNQTLYSIFKYGDSFLSKVNEHVTNEGSMSEQFNKYHGLNQGASDLTWSYGTFCSALRWRGIVDRLLHPDTP</sequence>
<keyword evidence="6" id="KW-0326">Glycosidase</keyword>
<accession>A0A0A8LBG4</accession>
<organism evidence="12 13">
    <name type="scientific">Kluyveromyces dobzhanskii CBS 2104</name>
    <dbReference type="NCBI Taxonomy" id="1427455"/>
    <lineage>
        <taxon>Eukaryota</taxon>
        <taxon>Fungi</taxon>
        <taxon>Dikarya</taxon>
        <taxon>Ascomycota</taxon>
        <taxon>Saccharomycotina</taxon>
        <taxon>Saccharomycetes</taxon>
        <taxon>Saccharomycetales</taxon>
        <taxon>Saccharomycetaceae</taxon>
        <taxon>Kluyveromyces</taxon>
    </lineage>
</organism>
<feature type="transmembrane region" description="Helical" evidence="10">
    <location>
        <begin position="16"/>
        <end position="34"/>
    </location>
</feature>
<reference evidence="12 13" key="1">
    <citation type="submission" date="2014-03" db="EMBL/GenBank/DDBJ databases">
        <title>The genome of Kluyveromyces dobzhanskii.</title>
        <authorList>
            <person name="Nystedt B."/>
            <person name="Astrom S."/>
        </authorList>
    </citation>
    <scope>NUCLEOTIDE SEQUENCE [LARGE SCALE GENOMIC DNA]</scope>
    <source>
        <strain evidence="12 13">CBS 2104</strain>
    </source>
</reference>
<dbReference type="InterPro" id="IPR008928">
    <property type="entry name" value="6-hairpin_glycosidase_sf"/>
</dbReference>
<comment type="catalytic activity">
    <reaction evidence="1">
        <text>Hydrolysis of terminal (1-&gt;4)-linked alpha-D-glucose residues successively from non-reducing ends of the chains with release of beta-D-glucose.</text>
        <dbReference type="EC" id="3.2.1.3"/>
    </reaction>
</comment>
<dbReference type="GO" id="GO:0004339">
    <property type="term" value="F:glucan 1,4-alpha-glucosidase activity"/>
    <property type="evidence" value="ECO:0007669"/>
    <property type="project" value="UniProtKB-EC"/>
</dbReference>
<evidence type="ECO:0000256" key="2">
    <source>
        <dbReference type="ARBA" id="ARBA00006188"/>
    </source>
</evidence>
<dbReference type="InterPro" id="IPR000165">
    <property type="entry name" value="Glucoamylase"/>
</dbReference>
<evidence type="ECO:0000313" key="12">
    <source>
        <dbReference type="EMBL" id="CDO95525.1"/>
    </source>
</evidence>
<keyword evidence="5" id="KW-0119">Carbohydrate metabolism</keyword>
<dbReference type="Gene3D" id="1.50.10.10">
    <property type="match status" value="1"/>
</dbReference>
<keyword evidence="10" id="KW-0472">Membrane</keyword>
<keyword evidence="13" id="KW-1185">Reference proteome</keyword>
<comment type="caution">
    <text evidence="12">The sequence shown here is derived from an EMBL/GenBank/DDBJ whole genome shotgun (WGS) entry which is preliminary data.</text>
</comment>
<dbReference type="PRINTS" id="PR00736">
    <property type="entry name" value="GLHYDRLASE15"/>
</dbReference>
<proteinExistence type="inferred from homology"/>
<evidence type="ECO:0000256" key="4">
    <source>
        <dbReference type="ARBA" id="ARBA00022801"/>
    </source>
</evidence>
<dbReference type="Proteomes" id="UP000031516">
    <property type="component" value="Unassembled WGS sequence"/>
</dbReference>
<dbReference type="InterPro" id="IPR012341">
    <property type="entry name" value="6hp_glycosidase-like_sf"/>
</dbReference>
<evidence type="ECO:0000256" key="8">
    <source>
        <dbReference type="ARBA" id="ARBA00033442"/>
    </source>
</evidence>
<evidence type="ECO:0000259" key="11">
    <source>
        <dbReference type="Pfam" id="PF00723"/>
    </source>
</evidence>
<dbReference type="SUPFAM" id="SSF48208">
    <property type="entry name" value="Six-hairpin glycosidases"/>
    <property type="match status" value="1"/>
</dbReference>
<evidence type="ECO:0000313" key="13">
    <source>
        <dbReference type="Proteomes" id="UP000031516"/>
    </source>
</evidence>
<comment type="similarity">
    <text evidence="2">Belongs to the glycosyl hydrolase 15 family.</text>
</comment>
<dbReference type="GO" id="GO:0000272">
    <property type="term" value="P:polysaccharide catabolic process"/>
    <property type="evidence" value="ECO:0007669"/>
    <property type="project" value="UniProtKB-KW"/>
</dbReference>
<gene>
    <name evidence="12" type="ORF">KLDO_g3760</name>
</gene>
<evidence type="ECO:0000256" key="5">
    <source>
        <dbReference type="ARBA" id="ARBA00023277"/>
    </source>
</evidence>
<dbReference type="EC" id="3.2.1.3" evidence="3"/>
<feature type="domain" description="GH15-like" evidence="11">
    <location>
        <begin position="113"/>
        <end position="546"/>
    </location>
</feature>
<evidence type="ECO:0000256" key="6">
    <source>
        <dbReference type="ARBA" id="ARBA00023295"/>
    </source>
</evidence>
<evidence type="ECO:0000256" key="3">
    <source>
        <dbReference type="ARBA" id="ARBA00012593"/>
    </source>
</evidence>
<dbReference type="PANTHER" id="PTHR31616:SF9">
    <property type="entry name" value="GLUCOAMYLASE, INTRACELLULAR SPORULATION-SPECIFIC"/>
    <property type="match status" value="1"/>
</dbReference>
<dbReference type="GO" id="GO:0000324">
    <property type="term" value="C:fungal-type vacuole"/>
    <property type="evidence" value="ECO:0007669"/>
    <property type="project" value="TreeGrafter"/>
</dbReference>
<dbReference type="AlphaFoldDB" id="A0A0A8LBG4"/>
<evidence type="ECO:0000256" key="1">
    <source>
        <dbReference type="ARBA" id="ARBA00001863"/>
    </source>
</evidence>
<protein>
    <recommendedName>
        <fullName evidence="3">glucan 1,4-alpha-glucosidase</fullName>
        <ecNumber evidence="3">3.2.1.3</ecNumber>
    </recommendedName>
    <alternativeName>
        <fullName evidence="9">1,4-alpha-D-glucan glucohydrolase</fullName>
    </alternativeName>
    <alternativeName>
        <fullName evidence="8">Glucan 1,4-alpha-glucosidase</fullName>
    </alternativeName>
</protein>
<evidence type="ECO:0000256" key="10">
    <source>
        <dbReference type="SAM" id="Phobius"/>
    </source>
</evidence>
<dbReference type="Pfam" id="PF00723">
    <property type="entry name" value="Glyco_hydro_15"/>
    <property type="match status" value="1"/>
</dbReference>
<evidence type="ECO:0000256" key="7">
    <source>
        <dbReference type="ARBA" id="ARBA00023326"/>
    </source>
</evidence>
<keyword evidence="10" id="KW-0812">Transmembrane</keyword>
<evidence type="ECO:0000256" key="9">
    <source>
        <dbReference type="ARBA" id="ARBA00033473"/>
    </source>
</evidence>
<keyword evidence="10" id="KW-1133">Transmembrane helix</keyword>
<dbReference type="OrthoDB" id="6123450at2759"/>
<dbReference type="EMBL" id="CCBQ010000045">
    <property type="protein sequence ID" value="CDO95525.1"/>
    <property type="molecule type" value="Genomic_DNA"/>
</dbReference>
<keyword evidence="7" id="KW-0624">Polysaccharide degradation</keyword>
<dbReference type="PANTHER" id="PTHR31616">
    <property type="entry name" value="TREHALASE"/>
    <property type="match status" value="1"/>
</dbReference>
<name>A0A0A8LBG4_9SACH</name>
<dbReference type="InterPro" id="IPR011613">
    <property type="entry name" value="GH15-like"/>
</dbReference>